<evidence type="ECO:0000256" key="9">
    <source>
        <dbReference type="ARBA" id="ARBA00025687"/>
    </source>
</evidence>
<dbReference type="PANTHER" id="PTHR13104">
    <property type="entry name" value="MED-6-RELATED"/>
    <property type="match status" value="1"/>
</dbReference>
<evidence type="ECO:0000256" key="3">
    <source>
        <dbReference type="ARBA" id="ARBA00011837"/>
    </source>
</evidence>
<evidence type="ECO:0000256" key="1">
    <source>
        <dbReference type="ARBA" id="ARBA00004123"/>
    </source>
</evidence>
<comment type="function">
    <text evidence="9 11">Component of the Mediator complex, a coactivator involved in the regulated transcription of nearly all RNA polymerase II-dependent genes. Mediator functions as a bridge to convey information from gene-specific regulatory proteins to the basal RNA polymerase II transcription machinery. Mediator is recruited to promoters by direct interactions with regulatory proteins and serves as a scaffold for the assembly of a functional preinitiation complex with RNA polymerase II and the general transcription factors.</text>
</comment>
<protein>
    <recommendedName>
        <fullName evidence="4 11">Mediator of RNA polymerase II transcription subunit 6</fullName>
    </recommendedName>
    <alternativeName>
        <fullName evidence="10 11">Mediator complex subunit 6</fullName>
    </alternativeName>
</protein>
<comment type="subcellular location">
    <subcellularLocation>
        <location evidence="1 11">Nucleus</location>
    </subcellularLocation>
</comment>
<keyword evidence="8 11" id="KW-0539">Nucleus</keyword>
<keyword evidence="14" id="KW-1185">Reference proteome</keyword>
<dbReference type="GeneID" id="66118610"/>
<keyword evidence="7 11" id="KW-0804">Transcription</keyword>
<evidence type="ECO:0000256" key="8">
    <source>
        <dbReference type="ARBA" id="ARBA00023242"/>
    </source>
</evidence>
<evidence type="ECO:0000256" key="10">
    <source>
        <dbReference type="ARBA" id="ARBA00031259"/>
    </source>
</evidence>
<evidence type="ECO:0000313" key="14">
    <source>
        <dbReference type="Proteomes" id="UP000790833"/>
    </source>
</evidence>
<evidence type="ECO:0000256" key="11">
    <source>
        <dbReference type="RuleBase" id="RU364143"/>
    </source>
</evidence>
<dbReference type="RefSeq" id="XP_043049580.1">
    <property type="nucleotide sequence ID" value="XM_043195875.1"/>
</dbReference>
<dbReference type="AlphaFoldDB" id="A0A9P7V9V6"/>
<gene>
    <name evidence="11 13" type="primary">MED6</name>
    <name evidence="13" type="ORF">KQ657_005236</name>
</gene>
<dbReference type="InterPro" id="IPR038566">
    <property type="entry name" value="Mediator_Med6_sf"/>
</dbReference>
<feature type="compositionally biased region" description="Low complexity" evidence="12">
    <location>
        <begin position="203"/>
        <end position="221"/>
    </location>
</feature>
<organism evidence="13 14">
    <name type="scientific">Scheffersomyces spartinae</name>
    <dbReference type="NCBI Taxonomy" id="45513"/>
    <lineage>
        <taxon>Eukaryota</taxon>
        <taxon>Fungi</taxon>
        <taxon>Dikarya</taxon>
        <taxon>Ascomycota</taxon>
        <taxon>Saccharomycotina</taxon>
        <taxon>Pichiomycetes</taxon>
        <taxon>Debaryomycetaceae</taxon>
        <taxon>Scheffersomyces</taxon>
    </lineage>
</organism>
<feature type="compositionally biased region" description="Gly residues" evidence="12">
    <location>
        <begin position="158"/>
        <end position="182"/>
    </location>
</feature>
<proteinExistence type="inferred from homology"/>
<evidence type="ECO:0000256" key="7">
    <source>
        <dbReference type="ARBA" id="ARBA00023163"/>
    </source>
</evidence>
<dbReference type="GO" id="GO:0016592">
    <property type="term" value="C:mediator complex"/>
    <property type="evidence" value="ECO:0007669"/>
    <property type="project" value="InterPro"/>
</dbReference>
<evidence type="ECO:0000256" key="5">
    <source>
        <dbReference type="ARBA" id="ARBA00023015"/>
    </source>
</evidence>
<evidence type="ECO:0000313" key="13">
    <source>
        <dbReference type="EMBL" id="KAG7194033.1"/>
    </source>
</evidence>
<dbReference type="Pfam" id="PF04934">
    <property type="entry name" value="Med6"/>
    <property type="match status" value="1"/>
</dbReference>
<feature type="compositionally biased region" description="Gly residues" evidence="12">
    <location>
        <begin position="192"/>
        <end position="202"/>
    </location>
</feature>
<reference evidence="13" key="1">
    <citation type="submission" date="2021-03" db="EMBL/GenBank/DDBJ databases">
        <authorList>
            <person name="Palmer J.M."/>
        </authorList>
    </citation>
    <scope>NUCLEOTIDE SEQUENCE</scope>
    <source>
        <strain evidence="13">ARV_011</strain>
    </source>
</reference>
<dbReference type="OrthoDB" id="344220at2759"/>
<evidence type="ECO:0000256" key="12">
    <source>
        <dbReference type="SAM" id="MobiDB-lite"/>
    </source>
</evidence>
<comment type="similarity">
    <text evidence="2 11">Belongs to the Mediator complex subunit 6 family.</text>
</comment>
<dbReference type="Proteomes" id="UP000790833">
    <property type="component" value="Unassembled WGS sequence"/>
</dbReference>
<dbReference type="EMBL" id="JAHMUF010000009">
    <property type="protein sequence ID" value="KAG7194033.1"/>
    <property type="molecule type" value="Genomic_DNA"/>
</dbReference>
<evidence type="ECO:0000256" key="2">
    <source>
        <dbReference type="ARBA" id="ARBA00007526"/>
    </source>
</evidence>
<feature type="region of interest" description="Disordered" evidence="12">
    <location>
        <begin position="155"/>
        <end position="229"/>
    </location>
</feature>
<name>A0A9P7V9V6_9ASCO</name>
<dbReference type="Gene3D" id="3.10.450.580">
    <property type="entry name" value="Mediator complex, subunit Med6"/>
    <property type="match status" value="1"/>
</dbReference>
<dbReference type="GO" id="GO:0003712">
    <property type="term" value="F:transcription coregulator activity"/>
    <property type="evidence" value="ECO:0007669"/>
    <property type="project" value="InterPro"/>
</dbReference>
<dbReference type="InterPro" id="IPR007018">
    <property type="entry name" value="Mediator_Med6"/>
</dbReference>
<dbReference type="FunFam" id="3.10.450.580:FF:000004">
    <property type="entry name" value="Mediator of RNA polymerase II transcription subunit 6"/>
    <property type="match status" value="1"/>
</dbReference>
<accession>A0A9P7V9V6</accession>
<dbReference type="GO" id="GO:0006357">
    <property type="term" value="P:regulation of transcription by RNA polymerase II"/>
    <property type="evidence" value="ECO:0007669"/>
    <property type="project" value="InterPro"/>
</dbReference>
<comment type="subunit">
    <text evidence="3 11">Component of the Mediator complex.</text>
</comment>
<sequence length="286" mass="30051">MATPLDEIQWKSPEWIQHFGLYTANVLDYFAALPFYDRTSNNQVVRMQFQFTPPPQGTNPAYFLQEKLQDMVGVEFIILYVREPDFWIIRKQKRLDRQSVIPLNDYYIVGANVYQAPRIYDVLSSRLLVLTLSIKNSVSLLNTLNEFQIGDVSASSGSGSGSGSGPSGSSAPGGGSGSGAGSNSGSNSGSGVAAGNGGGTGLLTGPATGTTGSPGTLLNPGTVGGGIRDGLQLTPMTVVNPLTSMQNNANGMTGESTRIISSQVYDSLLNAVVALAGPVYLDEDTV</sequence>
<evidence type="ECO:0000256" key="6">
    <source>
        <dbReference type="ARBA" id="ARBA00023159"/>
    </source>
</evidence>
<keyword evidence="5 11" id="KW-0805">Transcription regulation</keyword>
<comment type="caution">
    <text evidence="13">The sequence shown here is derived from an EMBL/GenBank/DDBJ whole genome shotgun (WGS) entry which is preliminary data.</text>
</comment>
<keyword evidence="6 11" id="KW-0010">Activator</keyword>
<evidence type="ECO:0000256" key="4">
    <source>
        <dbReference type="ARBA" id="ARBA00020634"/>
    </source>
</evidence>